<evidence type="ECO:0000313" key="2">
    <source>
        <dbReference type="Proteomes" id="UP000688137"/>
    </source>
</evidence>
<dbReference type="EMBL" id="CAJJDM010000120">
    <property type="protein sequence ID" value="CAD8102121.1"/>
    <property type="molecule type" value="Genomic_DNA"/>
</dbReference>
<name>A0A8S1PGZ2_PARPR</name>
<dbReference type="Proteomes" id="UP000688137">
    <property type="component" value="Unassembled WGS sequence"/>
</dbReference>
<proteinExistence type="predicted"/>
<accession>A0A8S1PGZ2</accession>
<comment type="caution">
    <text evidence="1">The sequence shown here is derived from an EMBL/GenBank/DDBJ whole genome shotgun (WGS) entry which is preliminary data.</text>
</comment>
<reference evidence="1" key="1">
    <citation type="submission" date="2021-01" db="EMBL/GenBank/DDBJ databases">
        <authorList>
            <consortium name="Genoscope - CEA"/>
            <person name="William W."/>
        </authorList>
    </citation>
    <scope>NUCLEOTIDE SEQUENCE</scope>
</reference>
<protein>
    <submittedName>
        <fullName evidence="1">Uncharacterized protein</fullName>
    </submittedName>
</protein>
<gene>
    <name evidence="1" type="ORF">PPRIM_AZ9-3.1.T1170139</name>
</gene>
<evidence type="ECO:0000313" key="1">
    <source>
        <dbReference type="EMBL" id="CAD8102121.1"/>
    </source>
</evidence>
<keyword evidence="2" id="KW-1185">Reference proteome</keyword>
<organism evidence="1 2">
    <name type="scientific">Paramecium primaurelia</name>
    <dbReference type="NCBI Taxonomy" id="5886"/>
    <lineage>
        <taxon>Eukaryota</taxon>
        <taxon>Sar</taxon>
        <taxon>Alveolata</taxon>
        <taxon>Ciliophora</taxon>
        <taxon>Intramacronucleata</taxon>
        <taxon>Oligohymenophorea</taxon>
        <taxon>Peniculida</taxon>
        <taxon>Parameciidae</taxon>
        <taxon>Paramecium</taxon>
    </lineage>
</organism>
<sequence>MILDMESQNFRRNQFRKLNTINRRTWRGCFYGFRQNIQCVRQSSYKCLFIDPRETCDSNQQKENKGNIMRTICKK</sequence>
<dbReference type="AlphaFoldDB" id="A0A8S1PGZ2"/>